<dbReference type="InterPro" id="IPR029063">
    <property type="entry name" value="SAM-dependent_MTases_sf"/>
</dbReference>
<feature type="non-terminal residue" evidence="3">
    <location>
        <position position="1"/>
    </location>
</feature>
<dbReference type="EC" id="2.1.1.-" evidence="3"/>
<feature type="domain" description="DNA methylase adenine-specific" evidence="2">
    <location>
        <begin position="3"/>
        <end position="143"/>
    </location>
</feature>
<organism evidence="3 4">
    <name type="scientific">Streptomonospora algeriensis</name>
    <dbReference type="NCBI Taxonomy" id="995084"/>
    <lineage>
        <taxon>Bacteria</taxon>
        <taxon>Bacillati</taxon>
        <taxon>Actinomycetota</taxon>
        <taxon>Actinomycetes</taxon>
        <taxon>Streptosporangiales</taxon>
        <taxon>Nocardiopsidaceae</taxon>
        <taxon>Streptomonospora</taxon>
    </lineage>
</organism>
<dbReference type="PANTHER" id="PTHR42998">
    <property type="entry name" value="TYPE I RESTRICTION ENZYME HINDVIIP M PROTEIN-RELATED"/>
    <property type="match status" value="1"/>
</dbReference>
<accession>A0ABW3B9B6</accession>
<keyword evidence="4" id="KW-1185">Reference proteome</keyword>
<proteinExistence type="predicted"/>
<dbReference type="EMBL" id="JBHTHR010000011">
    <property type="protein sequence ID" value="MFD0799931.1"/>
    <property type="molecule type" value="Genomic_DNA"/>
</dbReference>
<dbReference type="Pfam" id="PF02384">
    <property type="entry name" value="N6_Mtase"/>
    <property type="match status" value="1"/>
</dbReference>
<feature type="region of interest" description="Disordered" evidence="1">
    <location>
        <begin position="147"/>
        <end position="169"/>
    </location>
</feature>
<evidence type="ECO:0000313" key="3">
    <source>
        <dbReference type="EMBL" id="MFD0799931.1"/>
    </source>
</evidence>
<protein>
    <submittedName>
        <fullName evidence="3">Class I SAM-dependent DNA methyltransferase</fullName>
        <ecNumber evidence="3">2.1.1.-</ecNumber>
    </submittedName>
</protein>
<comment type="caution">
    <text evidence="3">The sequence shown here is derived from an EMBL/GenBank/DDBJ whole genome shotgun (WGS) entry which is preliminary data.</text>
</comment>
<evidence type="ECO:0000313" key="4">
    <source>
        <dbReference type="Proteomes" id="UP001596956"/>
    </source>
</evidence>
<dbReference type="PANTHER" id="PTHR42998:SF1">
    <property type="entry name" value="TYPE I RESTRICTION ENZYME HINDI METHYLASE SUBUNIT"/>
    <property type="match status" value="1"/>
</dbReference>
<dbReference type="GO" id="GO:0008168">
    <property type="term" value="F:methyltransferase activity"/>
    <property type="evidence" value="ECO:0007669"/>
    <property type="project" value="UniProtKB-KW"/>
</dbReference>
<reference evidence="4" key="1">
    <citation type="journal article" date="2019" name="Int. J. Syst. Evol. Microbiol.">
        <title>The Global Catalogue of Microorganisms (GCM) 10K type strain sequencing project: providing services to taxonomists for standard genome sequencing and annotation.</title>
        <authorList>
            <consortium name="The Broad Institute Genomics Platform"/>
            <consortium name="The Broad Institute Genome Sequencing Center for Infectious Disease"/>
            <person name="Wu L."/>
            <person name="Ma J."/>
        </authorList>
    </citation>
    <scope>NUCLEOTIDE SEQUENCE [LARGE SCALE GENOMIC DNA]</scope>
    <source>
        <strain evidence="4">CCUG 63369</strain>
    </source>
</reference>
<sequence>ARFARLRLELEGARAADVRAGDSLRADRWPGHTAELVVCHPPAPDADWGREDLLLDPRWELGVPPRTESELAWLQHAYAHTAPGGRAVVVMSASAAYRRPGRRIRAELVRRGVLTGVVALPPGLATAHSQSVHLWLLRRTHDGAEKTGTAPIRLTDLTEADPDGPLEAGEHERADVAPIDLLDDAVDLTPAQHITRAPVDYAAQYRAARQELDQLLDALGAALPDLTAESATADVPQVQVSELVKAGLVEFRGDWPVSVSDRVDTDFLHGFLLSPHNTRRSTSASGTFRVDVQGARIPQAGIEEQRRLGAAFKAVAEFEARAKRLAELAEQAASLARSGLATGALGPTEDPSAGER</sequence>
<keyword evidence="3" id="KW-0808">Transferase</keyword>
<dbReference type="Gene3D" id="3.40.50.150">
    <property type="entry name" value="Vaccinia Virus protein VP39"/>
    <property type="match status" value="1"/>
</dbReference>
<keyword evidence="3" id="KW-0489">Methyltransferase</keyword>
<dbReference type="Proteomes" id="UP001596956">
    <property type="component" value="Unassembled WGS sequence"/>
</dbReference>
<dbReference type="InterPro" id="IPR003356">
    <property type="entry name" value="DNA_methylase_A-5"/>
</dbReference>
<dbReference type="SUPFAM" id="SSF53335">
    <property type="entry name" value="S-adenosyl-L-methionine-dependent methyltransferases"/>
    <property type="match status" value="1"/>
</dbReference>
<evidence type="ECO:0000256" key="1">
    <source>
        <dbReference type="SAM" id="MobiDB-lite"/>
    </source>
</evidence>
<name>A0ABW3B9B6_9ACTN</name>
<dbReference type="InterPro" id="IPR052916">
    <property type="entry name" value="Type-I_RE_MTase_Subunit"/>
</dbReference>
<evidence type="ECO:0000259" key="2">
    <source>
        <dbReference type="Pfam" id="PF02384"/>
    </source>
</evidence>
<dbReference type="GO" id="GO:0032259">
    <property type="term" value="P:methylation"/>
    <property type="evidence" value="ECO:0007669"/>
    <property type="project" value="UniProtKB-KW"/>
</dbReference>
<gene>
    <name evidence="3" type="ORF">ACFQZU_01160</name>
</gene>